<comment type="caution">
    <text evidence="1">The sequence shown here is derived from an EMBL/GenBank/DDBJ whole genome shotgun (WGS) entry which is preliminary data.</text>
</comment>
<sequence length="66" mass="7502">MDRMKVSLGFVHLASLKFMTLRPARWVGFADDMSTIRVRVEILKSAFDACDHCWTLILGNSGKRVC</sequence>
<dbReference type="STRING" id="2094558.A0A314YFZ7"/>
<gene>
    <name evidence="1" type="ORF">Pyn_30016</name>
</gene>
<reference evidence="1 2" key="1">
    <citation type="submission" date="2018-02" db="EMBL/GenBank/DDBJ databases">
        <title>Draft genome of wild Prunus yedoensis var. nudiflora.</title>
        <authorList>
            <person name="Baek S."/>
            <person name="Kim J.-H."/>
            <person name="Choi K."/>
            <person name="Kim G.-B."/>
            <person name="Cho A."/>
            <person name="Jang H."/>
            <person name="Shin C.-H."/>
            <person name="Yu H.-J."/>
            <person name="Mun J.-H."/>
        </authorList>
    </citation>
    <scope>NUCLEOTIDE SEQUENCE [LARGE SCALE GENOMIC DNA]</scope>
    <source>
        <strain evidence="2">cv. Jeju island</strain>
        <tissue evidence="1">Leaf</tissue>
    </source>
</reference>
<keyword evidence="2" id="KW-1185">Reference proteome</keyword>
<dbReference type="OrthoDB" id="423559at2759"/>
<dbReference type="AlphaFoldDB" id="A0A314YFZ7"/>
<name>A0A314YFZ7_PRUYE</name>
<evidence type="ECO:0000313" key="2">
    <source>
        <dbReference type="Proteomes" id="UP000250321"/>
    </source>
</evidence>
<dbReference type="EMBL" id="PJQY01001377">
    <property type="protein sequence ID" value="PQQ03144.1"/>
    <property type="molecule type" value="Genomic_DNA"/>
</dbReference>
<evidence type="ECO:0000313" key="1">
    <source>
        <dbReference type="EMBL" id="PQQ03144.1"/>
    </source>
</evidence>
<proteinExistence type="predicted"/>
<organism evidence="1 2">
    <name type="scientific">Prunus yedoensis var. nudiflora</name>
    <dbReference type="NCBI Taxonomy" id="2094558"/>
    <lineage>
        <taxon>Eukaryota</taxon>
        <taxon>Viridiplantae</taxon>
        <taxon>Streptophyta</taxon>
        <taxon>Embryophyta</taxon>
        <taxon>Tracheophyta</taxon>
        <taxon>Spermatophyta</taxon>
        <taxon>Magnoliopsida</taxon>
        <taxon>eudicotyledons</taxon>
        <taxon>Gunneridae</taxon>
        <taxon>Pentapetalae</taxon>
        <taxon>rosids</taxon>
        <taxon>fabids</taxon>
        <taxon>Rosales</taxon>
        <taxon>Rosaceae</taxon>
        <taxon>Amygdaloideae</taxon>
        <taxon>Amygdaleae</taxon>
        <taxon>Prunus</taxon>
    </lineage>
</organism>
<accession>A0A314YFZ7</accession>
<dbReference type="Proteomes" id="UP000250321">
    <property type="component" value="Unassembled WGS sequence"/>
</dbReference>
<protein>
    <submittedName>
        <fullName evidence="1">Uncharacterized protein</fullName>
    </submittedName>
</protein>